<proteinExistence type="predicted"/>
<dbReference type="AlphaFoldDB" id="A0A0A9FCA9"/>
<reference evidence="2" key="2">
    <citation type="journal article" date="2015" name="Data Brief">
        <title>Shoot transcriptome of the giant reed, Arundo donax.</title>
        <authorList>
            <person name="Barrero R.A."/>
            <person name="Guerrero F.D."/>
            <person name="Moolhuijzen P."/>
            <person name="Goolsby J.A."/>
            <person name="Tidwell J."/>
            <person name="Bellgard S.E."/>
            <person name="Bellgard M.I."/>
        </authorList>
    </citation>
    <scope>NUCLEOTIDE SEQUENCE</scope>
    <source>
        <tissue evidence="2">Shoot tissue taken approximately 20 cm above the soil surface</tissue>
    </source>
</reference>
<feature type="compositionally biased region" description="Basic and acidic residues" evidence="1">
    <location>
        <begin position="50"/>
        <end position="60"/>
    </location>
</feature>
<organism evidence="2">
    <name type="scientific">Arundo donax</name>
    <name type="common">Giant reed</name>
    <name type="synonym">Donax arundinaceus</name>
    <dbReference type="NCBI Taxonomy" id="35708"/>
    <lineage>
        <taxon>Eukaryota</taxon>
        <taxon>Viridiplantae</taxon>
        <taxon>Streptophyta</taxon>
        <taxon>Embryophyta</taxon>
        <taxon>Tracheophyta</taxon>
        <taxon>Spermatophyta</taxon>
        <taxon>Magnoliopsida</taxon>
        <taxon>Liliopsida</taxon>
        <taxon>Poales</taxon>
        <taxon>Poaceae</taxon>
        <taxon>PACMAD clade</taxon>
        <taxon>Arundinoideae</taxon>
        <taxon>Arundineae</taxon>
        <taxon>Arundo</taxon>
    </lineage>
</organism>
<reference evidence="2" key="1">
    <citation type="submission" date="2014-09" db="EMBL/GenBank/DDBJ databases">
        <authorList>
            <person name="Magalhaes I.L.F."/>
            <person name="Oliveira U."/>
            <person name="Santos F.R."/>
            <person name="Vidigal T.H.D.A."/>
            <person name="Brescovit A.D."/>
            <person name="Santos A.J."/>
        </authorList>
    </citation>
    <scope>NUCLEOTIDE SEQUENCE</scope>
    <source>
        <tissue evidence="2">Shoot tissue taken approximately 20 cm above the soil surface</tissue>
    </source>
</reference>
<name>A0A0A9FCA9_ARUDO</name>
<feature type="compositionally biased region" description="Basic residues" evidence="1">
    <location>
        <begin position="40"/>
        <end position="49"/>
    </location>
</feature>
<protein>
    <submittedName>
        <fullName evidence="2">Uncharacterized protein</fullName>
    </submittedName>
</protein>
<feature type="region of interest" description="Disordered" evidence="1">
    <location>
        <begin position="40"/>
        <end position="70"/>
    </location>
</feature>
<dbReference type="EMBL" id="GBRH01187909">
    <property type="protein sequence ID" value="JAE09987.1"/>
    <property type="molecule type" value="Transcribed_RNA"/>
</dbReference>
<accession>A0A0A9FCA9</accession>
<evidence type="ECO:0000313" key="2">
    <source>
        <dbReference type="EMBL" id="JAE09987.1"/>
    </source>
</evidence>
<sequence>MQASYTDIDVPTKPKLNISLIQQEYKFALPKLYNNSFHRFSHPKRKKEKKGQIPDPHIEIHVSSSRNLVT</sequence>
<evidence type="ECO:0000256" key="1">
    <source>
        <dbReference type="SAM" id="MobiDB-lite"/>
    </source>
</evidence>